<comment type="caution">
    <text evidence="10">The sequence shown here is derived from an EMBL/GenBank/DDBJ whole genome shotgun (WGS) entry which is preliminary data.</text>
</comment>
<dbReference type="Pfam" id="PF00005">
    <property type="entry name" value="ABC_tran"/>
    <property type="match status" value="1"/>
</dbReference>
<dbReference type="Pfam" id="PF13732">
    <property type="entry name" value="DrrA1-3_C"/>
    <property type="match status" value="1"/>
</dbReference>
<evidence type="ECO:0000256" key="3">
    <source>
        <dbReference type="ARBA" id="ARBA00022475"/>
    </source>
</evidence>
<evidence type="ECO:0000256" key="6">
    <source>
        <dbReference type="ARBA" id="ARBA00022967"/>
    </source>
</evidence>
<dbReference type="InterPro" id="IPR025302">
    <property type="entry name" value="DrrA1/2-like_C"/>
</dbReference>
<evidence type="ECO:0000256" key="4">
    <source>
        <dbReference type="ARBA" id="ARBA00022741"/>
    </source>
</evidence>
<dbReference type="PANTHER" id="PTHR42711">
    <property type="entry name" value="ABC TRANSPORTER ATP-BINDING PROTEIN"/>
    <property type="match status" value="1"/>
</dbReference>
<dbReference type="Gene3D" id="3.40.50.300">
    <property type="entry name" value="P-loop containing nucleotide triphosphate hydrolases"/>
    <property type="match status" value="1"/>
</dbReference>
<dbReference type="InterPro" id="IPR017871">
    <property type="entry name" value="ABC_transporter-like_CS"/>
</dbReference>
<comment type="subcellular location">
    <subcellularLocation>
        <location evidence="1">Cell membrane</location>
        <topology evidence="1">Peripheral membrane protein</topology>
        <orientation evidence="1">Cytoplasmic side</orientation>
    </subcellularLocation>
</comment>
<dbReference type="InterPro" id="IPR050763">
    <property type="entry name" value="ABC_transporter_ATP-binding"/>
</dbReference>
<dbReference type="InterPro" id="IPR003593">
    <property type="entry name" value="AAA+_ATPase"/>
</dbReference>
<keyword evidence="3" id="KW-1003">Cell membrane</keyword>
<proteinExistence type="inferred from homology"/>
<keyword evidence="11" id="KW-1185">Reference proteome</keyword>
<keyword evidence="7" id="KW-0472">Membrane</keyword>
<keyword evidence="2" id="KW-0813">Transport</keyword>
<evidence type="ECO:0000313" key="11">
    <source>
        <dbReference type="Proteomes" id="UP001597249"/>
    </source>
</evidence>
<dbReference type="SMART" id="SM00382">
    <property type="entry name" value="AAA"/>
    <property type="match status" value="1"/>
</dbReference>
<dbReference type="Proteomes" id="UP001597249">
    <property type="component" value="Unassembled WGS sequence"/>
</dbReference>
<dbReference type="RefSeq" id="WP_125585386.1">
    <property type="nucleotide sequence ID" value="NZ_JBHTMO010000004.1"/>
</dbReference>
<dbReference type="PROSITE" id="PS00211">
    <property type="entry name" value="ABC_TRANSPORTER_1"/>
    <property type="match status" value="1"/>
</dbReference>
<dbReference type="SUPFAM" id="SSF52540">
    <property type="entry name" value="P-loop containing nucleoside triphosphate hydrolases"/>
    <property type="match status" value="1"/>
</dbReference>
<organism evidence="10 11">
    <name type="scientific">Lacticaseibacillus jixianensis</name>
    <dbReference type="NCBI Taxonomy" id="2486012"/>
    <lineage>
        <taxon>Bacteria</taxon>
        <taxon>Bacillati</taxon>
        <taxon>Bacillota</taxon>
        <taxon>Bacilli</taxon>
        <taxon>Lactobacillales</taxon>
        <taxon>Lactobacillaceae</taxon>
        <taxon>Lacticaseibacillus</taxon>
    </lineage>
</organism>
<sequence length="313" mass="33896">MNNDDVIQVSNISKHFGKNAAVQDVSFSVEKGEIFGLLGPNGAGKTTLIRMMTTLLHPDTGQILINGFDTQTQGRNARQQFSVTGQTAAIDQDLTARENLMIFARLSGLGIPAARSRATELLKAFDLVASADQTLETFSGGMRRRLDLAVSLVGKPTILFLDEPTTGLDPRTRAQMWQVIQSLVATGSTVLLTTQYLEEAAQFADRIALIDHGQMKAIGTPDELTRRVGGKRLRLQVTAAQSLKAAQVILQKTEMNPVQVSERTLTVSLDEGEVGQTAALLQQFDEAGIALSQFAIEPPSLDDVFLQMTVGKN</sequence>
<dbReference type="NCBIfam" id="TIGR01188">
    <property type="entry name" value="drrA"/>
    <property type="match status" value="1"/>
</dbReference>
<dbReference type="PANTHER" id="PTHR42711:SF19">
    <property type="entry name" value="DOXORUBICIN RESISTANCE ATP-BINDING PROTEIN DRRA"/>
    <property type="match status" value="1"/>
</dbReference>
<evidence type="ECO:0000313" key="10">
    <source>
        <dbReference type="EMBL" id="MFD1392396.1"/>
    </source>
</evidence>
<dbReference type="InterPro" id="IPR027417">
    <property type="entry name" value="P-loop_NTPase"/>
</dbReference>
<evidence type="ECO:0000256" key="2">
    <source>
        <dbReference type="ARBA" id="ARBA00022448"/>
    </source>
</evidence>
<dbReference type="InterPro" id="IPR003439">
    <property type="entry name" value="ABC_transporter-like_ATP-bd"/>
</dbReference>
<gene>
    <name evidence="10" type="ORF">ACFQ3L_02190</name>
</gene>
<evidence type="ECO:0000256" key="7">
    <source>
        <dbReference type="ARBA" id="ARBA00023136"/>
    </source>
</evidence>
<protein>
    <submittedName>
        <fullName evidence="10">ATP-binding cassette domain-containing protein</fullName>
    </submittedName>
</protein>
<keyword evidence="4" id="KW-0547">Nucleotide-binding</keyword>
<dbReference type="InterPro" id="IPR005894">
    <property type="entry name" value="DrrA"/>
</dbReference>
<comment type="similarity">
    <text evidence="8">Belongs to the ABC transporter superfamily. Drug exporter-1 (DrugE1) (TC 3.A.1.105) family.</text>
</comment>
<name>A0ABW4B6S4_9LACO</name>
<evidence type="ECO:0000256" key="1">
    <source>
        <dbReference type="ARBA" id="ARBA00004413"/>
    </source>
</evidence>
<feature type="domain" description="ABC transporter" evidence="9">
    <location>
        <begin position="7"/>
        <end position="237"/>
    </location>
</feature>
<dbReference type="GO" id="GO:0005524">
    <property type="term" value="F:ATP binding"/>
    <property type="evidence" value="ECO:0007669"/>
    <property type="project" value="UniProtKB-KW"/>
</dbReference>
<keyword evidence="6" id="KW-1278">Translocase</keyword>
<dbReference type="PROSITE" id="PS50893">
    <property type="entry name" value="ABC_TRANSPORTER_2"/>
    <property type="match status" value="1"/>
</dbReference>
<evidence type="ECO:0000259" key="9">
    <source>
        <dbReference type="PROSITE" id="PS50893"/>
    </source>
</evidence>
<reference evidence="11" key="1">
    <citation type="journal article" date="2019" name="Int. J. Syst. Evol. Microbiol.">
        <title>The Global Catalogue of Microorganisms (GCM) 10K type strain sequencing project: providing services to taxonomists for standard genome sequencing and annotation.</title>
        <authorList>
            <consortium name="The Broad Institute Genomics Platform"/>
            <consortium name="The Broad Institute Genome Sequencing Center for Infectious Disease"/>
            <person name="Wu L."/>
            <person name="Ma J."/>
        </authorList>
    </citation>
    <scope>NUCLEOTIDE SEQUENCE [LARGE SCALE GENOMIC DNA]</scope>
    <source>
        <strain evidence="11">CCM 8911</strain>
    </source>
</reference>
<evidence type="ECO:0000256" key="5">
    <source>
        <dbReference type="ARBA" id="ARBA00022840"/>
    </source>
</evidence>
<keyword evidence="5 10" id="KW-0067">ATP-binding</keyword>
<dbReference type="EMBL" id="JBHTMO010000004">
    <property type="protein sequence ID" value="MFD1392396.1"/>
    <property type="molecule type" value="Genomic_DNA"/>
</dbReference>
<accession>A0ABW4B6S4</accession>
<evidence type="ECO:0000256" key="8">
    <source>
        <dbReference type="ARBA" id="ARBA00049985"/>
    </source>
</evidence>